<comment type="function">
    <text evidence="7">Plays an essential role in autophagy.</text>
</comment>
<sequence>MLCLAMEGVRGIGVKSRIFVQLMLLFSSVVNGSTYKDGDKVILYVNKVGPYFNNHETYHYYQLPVCRPDKIQHKSLTLGEVLDGDRMAFSNYDIKFKALLLIDDLALRGFIGHLEEGGFLPHTHKLYLWTHLTFNIEYNENKIIGANVSTKDHSPLSLDNLEAPVDVTHTYSVNWIPSKLTYAEKIKEAHINDFFPKTLEIHWLSIMNSAVLVVLLIGFVTVILVSMFALSL</sequence>
<dbReference type="InterPro" id="IPR004240">
    <property type="entry name" value="EMP70"/>
</dbReference>
<comment type="caution">
    <text evidence="8">Lacks conserved residue(s) required for the propagation of feature annotation.</text>
</comment>
<proteinExistence type="inferred from homology"/>
<evidence type="ECO:0000313" key="9">
    <source>
        <dbReference type="Proteomes" id="UP000694941"/>
    </source>
</evidence>
<organism evidence="9 10">
    <name type="scientific">Limulus polyphemus</name>
    <name type="common">Atlantic horseshoe crab</name>
    <dbReference type="NCBI Taxonomy" id="6850"/>
    <lineage>
        <taxon>Eukaryota</taxon>
        <taxon>Metazoa</taxon>
        <taxon>Ecdysozoa</taxon>
        <taxon>Arthropoda</taxon>
        <taxon>Chelicerata</taxon>
        <taxon>Merostomata</taxon>
        <taxon>Xiphosura</taxon>
        <taxon>Limulidae</taxon>
        <taxon>Limulus</taxon>
    </lineage>
</organism>
<dbReference type="PANTHER" id="PTHR10766:SF177">
    <property type="entry name" value="TRANSMEMBRANE 9 SUPERFAMILY MEMBER 1"/>
    <property type="match status" value="1"/>
</dbReference>
<keyword evidence="4 8" id="KW-0732">Signal</keyword>
<keyword evidence="5 8" id="KW-1133">Transmembrane helix</keyword>
<protein>
    <recommendedName>
        <fullName evidence="8">Transmembrane 9 superfamily member</fullName>
    </recommendedName>
</protein>
<evidence type="ECO:0000256" key="6">
    <source>
        <dbReference type="ARBA" id="ARBA00023136"/>
    </source>
</evidence>
<feature type="non-terminal residue" evidence="10">
    <location>
        <position position="232"/>
    </location>
</feature>
<keyword evidence="9" id="KW-1185">Reference proteome</keyword>
<evidence type="ECO:0000256" key="3">
    <source>
        <dbReference type="ARBA" id="ARBA00022692"/>
    </source>
</evidence>
<evidence type="ECO:0000256" key="5">
    <source>
        <dbReference type="ARBA" id="ARBA00022989"/>
    </source>
</evidence>
<dbReference type="PANTHER" id="PTHR10766">
    <property type="entry name" value="TRANSMEMBRANE 9 SUPERFAMILY PROTEIN"/>
    <property type="match status" value="1"/>
</dbReference>
<feature type="chain" id="PRO_5045006842" description="Transmembrane 9 superfamily member" evidence="8">
    <location>
        <begin position="33"/>
        <end position="232"/>
    </location>
</feature>
<evidence type="ECO:0000256" key="7">
    <source>
        <dbReference type="ARBA" id="ARBA00037688"/>
    </source>
</evidence>
<evidence type="ECO:0000256" key="2">
    <source>
        <dbReference type="ARBA" id="ARBA00005227"/>
    </source>
</evidence>
<accession>A0ABM1TMA4</accession>
<gene>
    <name evidence="10" type="primary">LOC106472773</name>
</gene>
<evidence type="ECO:0000256" key="8">
    <source>
        <dbReference type="RuleBase" id="RU363079"/>
    </source>
</evidence>
<evidence type="ECO:0000256" key="4">
    <source>
        <dbReference type="ARBA" id="ARBA00022729"/>
    </source>
</evidence>
<dbReference type="RefSeq" id="XP_022257010.1">
    <property type="nucleotide sequence ID" value="XM_022401302.1"/>
</dbReference>
<dbReference type="GeneID" id="106472773"/>
<keyword evidence="6 8" id="KW-0472">Membrane</keyword>
<feature type="transmembrane region" description="Helical" evidence="8">
    <location>
        <begin position="210"/>
        <end position="230"/>
    </location>
</feature>
<dbReference type="Pfam" id="PF02990">
    <property type="entry name" value="EMP70"/>
    <property type="match status" value="2"/>
</dbReference>
<evidence type="ECO:0000313" key="10">
    <source>
        <dbReference type="RefSeq" id="XP_022257010.1"/>
    </source>
</evidence>
<keyword evidence="3 8" id="KW-0812">Transmembrane</keyword>
<feature type="signal peptide" evidence="8">
    <location>
        <begin position="1"/>
        <end position="32"/>
    </location>
</feature>
<name>A0ABM1TMA4_LIMPO</name>
<evidence type="ECO:0000256" key="1">
    <source>
        <dbReference type="ARBA" id="ARBA00004542"/>
    </source>
</evidence>
<dbReference type="Proteomes" id="UP000694941">
    <property type="component" value="Unplaced"/>
</dbReference>
<comment type="similarity">
    <text evidence="2 8">Belongs to the nonaspanin (TM9SF) (TC 9.A.2) family.</text>
</comment>
<comment type="subcellular location">
    <subcellularLocation>
        <location evidence="1">Cytoplasmic vesicle</location>
        <location evidence="1">Autophagosome membrane</location>
        <topology evidence="1">Multi-pass membrane protein</topology>
    </subcellularLocation>
</comment>
<reference evidence="10" key="1">
    <citation type="submission" date="2025-08" db="UniProtKB">
        <authorList>
            <consortium name="RefSeq"/>
        </authorList>
    </citation>
    <scope>IDENTIFICATION</scope>
    <source>
        <tissue evidence="10">Muscle</tissue>
    </source>
</reference>